<evidence type="ECO:0000256" key="1">
    <source>
        <dbReference type="SAM" id="MobiDB-lite"/>
    </source>
</evidence>
<organism evidence="2 3">
    <name type="scientific">Malassezia nana</name>
    <dbReference type="NCBI Taxonomy" id="180528"/>
    <lineage>
        <taxon>Eukaryota</taxon>
        <taxon>Fungi</taxon>
        <taxon>Dikarya</taxon>
        <taxon>Basidiomycota</taxon>
        <taxon>Ustilaginomycotina</taxon>
        <taxon>Malasseziomycetes</taxon>
        <taxon>Malasseziales</taxon>
        <taxon>Malasseziaceae</taxon>
        <taxon>Malassezia</taxon>
    </lineage>
</organism>
<evidence type="ECO:0000313" key="2">
    <source>
        <dbReference type="EMBL" id="WFD26762.1"/>
    </source>
</evidence>
<gene>
    <name evidence="2" type="ORF">MNAN1_001749</name>
</gene>
<feature type="compositionally biased region" description="Low complexity" evidence="1">
    <location>
        <begin position="211"/>
        <end position="224"/>
    </location>
</feature>
<name>A0AAF0ER51_9BASI</name>
<reference evidence="2" key="1">
    <citation type="submission" date="2023-03" db="EMBL/GenBank/DDBJ databases">
        <title>Mating type loci evolution in Malassezia.</title>
        <authorList>
            <person name="Coelho M.A."/>
        </authorList>
    </citation>
    <scope>NUCLEOTIDE SEQUENCE</scope>
    <source>
        <strain evidence="2">CBS 9557</strain>
    </source>
</reference>
<feature type="compositionally biased region" description="Pro residues" evidence="1">
    <location>
        <begin position="244"/>
        <end position="255"/>
    </location>
</feature>
<keyword evidence="3" id="KW-1185">Reference proteome</keyword>
<dbReference type="Proteomes" id="UP001213623">
    <property type="component" value="Chromosome 3"/>
</dbReference>
<sequence length="327" mass="33261">MPQAAAQPWPCGVAMTRSGAAQGGDAAGSCAALHVDAAWAEDLSGTLPASLAHVVREIGWLLVRRAQLVKEGRPAAECLHLLHPLAQACRTYYDSLAQLRDQLLVAEAVLEHVLDGREPAGEPITSTPLAPIDLYSVMSTLPSMPWGQTTTEIETPRAPSLPAPAMAIDSIDAALAHALPLDPVQPPPSGASVTDAIAIDSDDSDSATQEAPAATLPTSAAPSAEGRHDPPSGDELVTALLTTPLPPTNDAPAPPDSNSAPAALSEQNADVAGSVPGAEALSDASALDFSWLDLDGLGGGDVLGLGQEASETNGLAGLDFGTLQDLT</sequence>
<accession>A0AAF0ER51</accession>
<evidence type="ECO:0000313" key="3">
    <source>
        <dbReference type="Proteomes" id="UP001213623"/>
    </source>
</evidence>
<proteinExistence type="predicted"/>
<dbReference type="AlphaFoldDB" id="A0AAF0ER51"/>
<feature type="region of interest" description="Disordered" evidence="1">
    <location>
        <begin position="202"/>
        <end position="269"/>
    </location>
</feature>
<dbReference type="EMBL" id="CP119894">
    <property type="protein sequence ID" value="WFD26762.1"/>
    <property type="molecule type" value="Genomic_DNA"/>
</dbReference>
<protein>
    <submittedName>
        <fullName evidence="2">Uncharacterized protein</fullName>
    </submittedName>
</protein>